<name>Q6AM06_DESPS</name>
<dbReference type="InterPro" id="IPR017871">
    <property type="entry name" value="ABC_transporter-like_CS"/>
</dbReference>
<dbReference type="InterPro" id="IPR027417">
    <property type="entry name" value="P-loop_NTPase"/>
</dbReference>
<dbReference type="InterPro" id="IPR003593">
    <property type="entry name" value="AAA+_ATPase"/>
</dbReference>
<keyword evidence="6 7" id="KW-0472">Membrane</keyword>
<sequence>MKKTSQKPVCKTSLFFWAFHGNLKLQICLFFIVVLIVGARVLPLEMQKRVINDAIALQNVEKLFLYCGIYLLSITLAGALKIAINYIQSIIGERVMFAMRQQLYEHILTLPLSFFRKTQPGMVVSALMSELSAAGTFAGMAFASPLTNILSLLAFAIYLMWLHTSLALLTLVIYPAVSFILPFLQRKANRANKSRVDITRSASNQIAESVSGIAEIQVHAAYQQEDKKFRYYNEKLKKVRIRWSLLKFGIKTTNNYFVSLGPFLVLLYGGYLIMHGQLGLGAMVAFLSAQEKLYDPWKELIDFYQVYQDASIRYKRTMEYFDHQPEFLLEAPPVESIDDRASVEVTGLSFQTEEGKYLLRDVSFRLKPGEHMALVGFSGSGKSTLIQCIAKMYQYSKGTIMLGGKNLADISKNSLVEKMGYISQRPFIFTGSVKDNLLYADLAVREVAGDEQLAEPELDRMILALQQAGLYADVMRFGLDTIVGSDQIDIINAVINIRPNFRKTFAVQLEPYVEFYKSTDYLYHSSLIGNIIFGVAVPNGLGVEQLSKHKDFTTFLKQTGLLEPLESLGERIISETLALIGDLEDPDLLAEKSPIPTESLERTRKILARSKDKKITETDKNFLLTIALEFTPAIHTMVGLPMALRESILEGRKKFPAWAEEFFPGEFKFYNKDSYIHNQSLLNNIFMGKAKQGMPHAQEKINKAIIQLLIEEDVLEYVVYLGMQFQVGSVGDRLSGGQKQKLAIARVLLKNSSLVIMDEATSALDNASQARIQRLIDTRWRDKRTVIAVMHRLDGIDSFDKIGVMKAGRLLEVGSYQELIDKKGVFHELLFGR</sequence>
<gene>
    <name evidence="10" type="ordered locus">DP1890</name>
</gene>
<dbReference type="InterPro" id="IPR003439">
    <property type="entry name" value="ABC_transporter-like_ATP-bd"/>
</dbReference>
<dbReference type="eggNOG" id="COG1132">
    <property type="taxonomic scope" value="Bacteria"/>
</dbReference>
<accession>Q6AM06</accession>
<dbReference type="STRING" id="177439.DP1890"/>
<comment type="subcellular location">
    <subcellularLocation>
        <location evidence="1">Cell membrane</location>
        <topology evidence="1">Multi-pass membrane protein</topology>
    </subcellularLocation>
</comment>
<dbReference type="CDD" id="cd07346">
    <property type="entry name" value="ABC_6TM_exporters"/>
    <property type="match status" value="1"/>
</dbReference>
<dbReference type="GO" id="GO:0034040">
    <property type="term" value="F:ATPase-coupled lipid transmembrane transporter activity"/>
    <property type="evidence" value="ECO:0007669"/>
    <property type="project" value="TreeGrafter"/>
</dbReference>
<evidence type="ECO:0000256" key="6">
    <source>
        <dbReference type="ARBA" id="ARBA00023136"/>
    </source>
</evidence>
<keyword evidence="2 7" id="KW-0812">Transmembrane</keyword>
<dbReference type="SUPFAM" id="SSF52540">
    <property type="entry name" value="P-loop containing nucleoside triphosphate hydrolases"/>
    <property type="match status" value="1"/>
</dbReference>
<organism evidence="10 11">
    <name type="scientific">Desulfotalea psychrophila (strain LSv54 / DSM 12343)</name>
    <dbReference type="NCBI Taxonomy" id="177439"/>
    <lineage>
        <taxon>Bacteria</taxon>
        <taxon>Pseudomonadati</taxon>
        <taxon>Thermodesulfobacteriota</taxon>
        <taxon>Desulfobulbia</taxon>
        <taxon>Desulfobulbales</taxon>
        <taxon>Desulfocapsaceae</taxon>
        <taxon>Desulfotalea</taxon>
    </lineage>
</organism>
<dbReference type="Pfam" id="PF00005">
    <property type="entry name" value="ABC_tran"/>
    <property type="match status" value="2"/>
</dbReference>
<dbReference type="EMBL" id="CR522870">
    <property type="protein sequence ID" value="CAG36619.1"/>
    <property type="molecule type" value="Genomic_DNA"/>
</dbReference>
<keyword evidence="11" id="KW-1185">Reference proteome</keyword>
<evidence type="ECO:0000259" key="9">
    <source>
        <dbReference type="PROSITE" id="PS50929"/>
    </source>
</evidence>
<feature type="transmembrane region" description="Helical" evidence="7">
    <location>
        <begin position="21"/>
        <end position="43"/>
    </location>
</feature>
<feature type="domain" description="ABC transmembrane type-1" evidence="9">
    <location>
        <begin position="29"/>
        <end position="309"/>
    </location>
</feature>
<evidence type="ECO:0000256" key="4">
    <source>
        <dbReference type="ARBA" id="ARBA00022840"/>
    </source>
</evidence>
<protein>
    <submittedName>
        <fullName evidence="10">Related to ABC transporter, ATP-binding protein</fullName>
    </submittedName>
</protein>
<keyword evidence="5 7" id="KW-1133">Transmembrane helix</keyword>
<evidence type="ECO:0000313" key="10">
    <source>
        <dbReference type="EMBL" id="CAG36619.1"/>
    </source>
</evidence>
<dbReference type="InterPro" id="IPR039421">
    <property type="entry name" value="Type_1_exporter"/>
</dbReference>
<evidence type="ECO:0000256" key="5">
    <source>
        <dbReference type="ARBA" id="ARBA00022989"/>
    </source>
</evidence>
<dbReference type="SMART" id="SM00382">
    <property type="entry name" value="AAA"/>
    <property type="match status" value="1"/>
</dbReference>
<reference evidence="11" key="1">
    <citation type="journal article" date="2004" name="Environ. Microbiol.">
        <title>The genome of Desulfotalea psychrophila, a sulfate-reducing bacterium from permanently cold Arctic sediments.</title>
        <authorList>
            <person name="Rabus R."/>
            <person name="Ruepp A."/>
            <person name="Frickey T."/>
            <person name="Rattei T."/>
            <person name="Fartmann B."/>
            <person name="Stark M."/>
            <person name="Bauer M."/>
            <person name="Zibat A."/>
            <person name="Lombardot T."/>
            <person name="Becker I."/>
            <person name="Amann J."/>
            <person name="Gellner K."/>
            <person name="Teeling H."/>
            <person name="Leuschner W.D."/>
            <person name="Gloeckner F.-O."/>
            <person name="Lupas A.N."/>
            <person name="Amann R."/>
            <person name="Klenk H.-P."/>
        </authorList>
    </citation>
    <scope>NUCLEOTIDE SEQUENCE [LARGE SCALE GENOMIC DNA]</scope>
    <source>
        <strain evidence="11">DSM 12343 / LSv54</strain>
    </source>
</reference>
<dbReference type="GO" id="GO:0005524">
    <property type="term" value="F:ATP binding"/>
    <property type="evidence" value="ECO:0007669"/>
    <property type="project" value="UniProtKB-KW"/>
</dbReference>
<feature type="domain" description="ABC transporter" evidence="8">
    <location>
        <begin position="343"/>
        <end position="832"/>
    </location>
</feature>
<evidence type="ECO:0000313" key="11">
    <source>
        <dbReference type="Proteomes" id="UP000000602"/>
    </source>
</evidence>
<dbReference type="InterPro" id="IPR011527">
    <property type="entry name" value="ABC1_TM_dom"/>
</dbReference>
<dbReference type="Gene3D" id="1.20.1560.10">
    <property type="entry name" value="ABC transporter type 1, transmembrane domain"/>
    <property type="match status" value="1"/>
</dbReference>
<keyword evidence="3" id="KW-0547">Nucleotide-binding</keyword>
<feature type="transmembrane region" description="Helical" evidence="7">
    <location>
        <begin position="256"/>
        <end position="274"/>
    </location>
</feature>
<dbReference type="PANTHER" id="PTHR24221">
    <property type="entry name" value="ATP-BINDING CASSETTE SUB-FAMILY B"/>
    <property type="match status" value="1"/>
</dbReference>
<evidence type="ECO:0000256" key="2">
    <source>
        <dbReference type="ARBA" id="ARBA00022692"/>
    </source>
</evidence>
<dbReference type="HOGENOM" id="CLU_012126_0_0_7"/>
<dbReference type="PROSITE" id="PS50929">
    <property type="entry name" value="ABC_TM1F"/>
    <property type="match status" value="1"/>
</dbReference>
<dbReference type="PANTHER" id="PTHR24221:SF654">
    <property type="entry name" value="ATP-BINDING CASSETTE SUB-FAMILY B MEMBER 6"/>
    <property type="match status" value="1"/>
</dbReference>
<dbReference type="Gene3D" id="3.40.50.300">
    <property type="entry name" value="P-loop containing nucleotide triphosphate hydrolases"/>
    <property type="match status" value="2"/>
</dbReference>
<evidence type="ECO:0000256" key="7">
    <source>
        <dbReference type="SAM" id="Phobius"/>
    </source>
</evidence>
<dbReference type="SUPFAM" id="SSF90123">
    <property type="entry name" value="ABC transporter transmembrane region"/>
    <property type="match status" value="1"/>
</dbReference>
<dbReference type="KEGG" id="dps:DP1890"/>
<evidence type="ECO:0000256" key="3">
    <source>
        <dbReference type="ARBA" id="ARBA00022741"/>
    </source>
</evidence>
<dbReference type="Proteomes" id="UP000000602">
    <property type="component" value="Chromosome"/>
</dbReference>
<dbReference type="InterPro" id="IPR036640">
    <property type="entry name" value="ABC1_TM_sf"/>
</dbReference>
<dbReference type="GO" id="GO:0005886">
    <property type="term" value="C:plasma membrane"/>
    <property type="evidence" value="ECO:0007669"/>
    <property type="project" value="UniProtKB-SubCell"/>
</dbReference>
<feature type="transmembrane region" description="Helical" evidence="7">
    <location>
        <begin position="166"/>
        <end position="184"/>
    </location>
</feature>
<dbReference type="GO" id="GO:0016887">
    <property type="term" value="F:ATP hydrolysis activity"/>
    <property type="evidence" value="ECO:0007669"/>
    <property type="project" value="InterPro"/>
</dbReference>
<dbReference type="AlphaFoldDB" id="Q6AM06"/>
<evidence type="ECO:0000259" key="8">
    <source>
        <dbReference type="PROSITE" id="PS50893"/>
    </source>
</evidence>
<keyword evidence="4 10" id="KW-0067">ATP-binding</keyword>
<dbReference type="PROSITE" id="PS00211">
    <property type="entry name" value="ABC_TRANSPORTER_1"/>
    <property type="match status" value="1"/>
</dbReference>
<evidence type="ECO:0000256" key="1">
    <source>
        <dbReference type="ARBA" id="ARBA00004651"/>
    </source>
</evidence>
<dbReference type="GO" id="GO:0140359">
    <property type="term" value="F:ABC-type transporter activity"/>
    <property type="evidence" value="ECO:0007669"/>
    <property type="project" value="InterPro"/>
</dbReference>
<dbReference type="PROSITE" id="PS50893">
    <property type="entry name" value="ABC_TRANSPORTER_2"/>
    <property type="match status" value="1"/>
</dbReference>
<dbReference type="OrthoDB" id="9772049at2"/>
<dbReference type="Pfam" id="PF00664">
    <property type="entry name" value="ABC_membrane"/>
    <property type="match status" value="1"/>
</dbReference>
<feature type="transmembrane region" description="Helical" evidence="7">
    <location>
        <begin position="63"/>
        <end position="84"/>
    </location>
</feature>
<proteinExistence type="predicted"/>